<dbReference type="InterPro" id="IPR029044">
    <property type="entry name" value="Nucleotide-diphossugar_trans"/>
</dbReference>
<reference evidence="2" key="2">
    <citation type="journal article" date="2015" name="Sci. Rep.">
        <title>Genetic analysis of capsular polysaccharide synthesis gene clusters in 79 capsular types of Klebsiella spp.</title>
        <authorList>
            <person name="Pan Y.J."/>
            <person name="Lin T.L."/>
            <person name="Chen C.T."/>
            <person name="Chen Y.Y."/>
            <person name="Hsieh P.F."/>
            <person name="Hsu C.R."/>
            <person name="Wu M.C."/>
            <person name="Wang J.T."/>
        </authorList>
    </citation>
    <scope>NUCLEOTIDE SEQUENCE</scope>
    <source>
        <strain evidence="2">9682</strain>
    </source>
</reference>
<evidence type="ECO:0000259" key="1">
    <source>
        <dbReference type="Pfam" id="PF00535"/>
    </source>
</evidence>
<dbReference type="CDD" id="cd00761">
    <property type="entry name" value="Glyco_tranf_GTA_type"/>
    <property type="match status" value="1"/>
</dbReference>
<proteinExistence type="predicted"/>
<dbReference type="InterPro" id="IPR050834">
    <property type="entry name" value="Glycosyltransf_2"/>
</dbReference>
<accession>A0A0P0YRU3</accession>
<sequence>MRINFQPLYNSRDNLSMKYYIAIPTYNGGDLWRTTVDNIKKNTPANTLVHVIDSGSKDDTATVALNNGFDVTSIQSSDFNHGGTRNEAINQYIEDYDVVIFLTQDAIPEPGFIESIITVFQDEEIVCAYGRQLPHTDANPLAQHARAFNYPDKGYIASKSSIPKMGLKTAFMSNSFSAYRLSVFKKIGGFPSNTILCEDMFYTAKAILAGYKVAYVPEAKVHHSHNYSPSEEFKRYFDIGVFHTDEPWIRNSFGGAGGEGKRFIISEFKFLLKNYPHWIPASFLYNVMKFIGFKAGKSYQFLPRFLIKKFSMHKRFWGH</sequence>
<dbReference type="PANTHER" id="PTHR43685:SF13">
    <property type="entry name" value="O ANTIGEN BIOSYNTHESIS RHAMNOSYLTRANSFERASE RFBN"/>
    <property type="match status" value="1"/>
</dbReference>
<dbReference type="Gene3D" id="3.90.550.10">
    <property type="entry name" value="Spore Coat Polysaccharide Biosynthesis Protein SpsA, Chain A"/>
    <property type="match status" value="1"/>
</dbReference>
<organism evidence="2">
    <name type="scientific">Klebsiella sp. 9682</name>
    <dbReference type="NCBI Taxonomy" id="1497821"/>
    <lineage>
        <taxon>Bacteria</taxon>
        <taxon>Pseudomonadati</taxon>
        <taxon>Pseudomonadota</taxon>
        <taxon>Gammaproteobacteria</taxon>
        <taxon>Enterobacterales</taxon>
        <taxon>Enterobacteriaceae</taxon>
        <taxon>Klebsiella/Raoultella group</taxon>
        <taxon>Klebsiella</taxon>
    </lineage>
</organism>
<dbReference type="InterPro" id="IPR001173">
    <property type="entry name" value="Glyco_trans_2-like"/>
</dbReference>
<protein>
    <submittedName>
        <fullName evidence="2">Glycosyl transferase</fullName>
    </submittedName>
</protein>
<dbReference type="SUPFAM" id="SSF53448">
    <property type="entry name" value="Nucleotide-diphospho-sugar transferases"/>
    <property type="match status" value="1"/>
</dbReference>
<dbReference type="EMBL" id="AB924584">
    <property type="protein sequence ID" value="BAT23877.1"/>
    <property type="molecule type" value="Genomic_DNA"/>
</dbReference>
<name>A0A0P0YRU3_9ENTR</name>
<feature type="domain" description="Glycosyltransferase 2-like" evidence="1">
    <location>
        <begin position="21"/>
        <end position="188"/>
    </location>
</feature>
<keyword evidence="2" id="KW-0808">Transferase</keyword>
<dbReference type="GO" id="GO:0044010">
    <property type="term" value="P:single-species biofilm formation"/>
    <property type="evidence" value="ECO:0007669"/>
    <property type="project" value="TreeGrafter"/>
</dbReference>
<dbReference type="Pfam" id="PF00535">
    <property type="entry name" value="Glycos_transf_2"/>
    <property type="match status" value="1"/>
</dbReference>
<dbReference type="PANTHER" id="PTHR43685">
    <property type="entry name" value="GLYCOSYLTRANSFERASE"/>
    <property type="match status" value="1"/>
</dbReference>
<gene>
    <name evidence="2" type="primary">wcaA</name>
</gene>
<reference evidence="2" key="1">
    <citation type="submission" date="2014-04" db="EMBL/GenBank/DDBJ databases">
        <authorList>
            <person name="Harrison E."/>
        </authorList>
    </citation>
    <scope>NUCLEOTIDE SEQUENCE</scope>
    <source>
        <strain evidence="2">9682</strain>
    </source>
</reference>
<dbReference type="AlphaFoldDB" id="A0A0P0YRU3"/>
<evidence type="ECO:0000313" key="2">
    <source>
        <dbReference type="EMBL" id="BAT23877.1"/>
    </source>
</evidence>
<dbReference type="GO" id="GO:0016740">
    <property type="term" value="F:transferase activity"/>
    <property type="evidence" value="ECO:0007669"/>
    <property type="project" value="UniProtKB-KW"/>
</dbReference>